<keyword evidence="3" id="KW-0328">Glycosyltransferase</keyword>
<organism evidence="3 4">
    <name type="scientific">Horticoccus luteus</name>
    <dbReference type="NCBI Taxonomy" id="2862869"/>
    <lineage>
        <taxon>Bacteria</taxon>
        <taxon>Pseudomonadati</taxon>
        <taxon>Verrucomicrobiota</taxon>
        <taxon>Opitutia</taxon>
        <taxon>Opitutales</taxon>
        <taxon>Opitutaceae</taxon>
        <taxon>Horticoccus</taxon>
    </lineage>
</organism>
<dbReference type="InterPro" id="IPR050194">
    <property type="entry name" value="Glycosyltransferase_grp1"/>
</dbReference>
<dbReference type="EC" id="2.4.-.-" evidence="3"/>
<dbReference type="EMBL" id="CP080507">
    <property type="protein sequence ID" value="QYM80726.1"/>
    <property type="molecule type" value="Genomic_DNA"/>
</dbReference>
<evidence type="ECO:0000259" key="2">
    <source>
        <dbReference type="Pfam" id="PF13439"/>
    </source>
</evidence>
<evidence type="ECO:0000313" key="3">
    <source>
        <dbReference type="EMBL" id="QYM80726.1"/>
    </source>
</evidence>
<dbReference type="PANTHER" id="PTHR45947:SF3">
    <property type="entry name" value="SULFOQUINOVOSYL TRANSFERASE SQD2"/>
    <property type="match status" value="1"/>
</dbReference>
<reference evidence="3" key="1">
    <citation type="submission" date="2021-08" db="EMBL/GenBank/DDBJ databases">
        <title>Genome of a novel bacterium of the phylum Verrucomicrobia, Oleiharenicola sp. KSB-15.</title>
        <authorList>
            <person name="Chung J.-H."/>
            <person name="Ahn J.-H."/>
            <person name="Yoon Y."/>
            <person name="Kim D.-Y."/>
            <person name="An S.-H."/>
            <person name="Park I."/>
            <person name="Yeon J."/>
        </authorList>
    </citation>
    <scope>NUCLEOTIDE SEQUENCE</scope>
    <source>
        <strain evidence="3">KSB-15</strain>
    </source>
</reference>
<keyword evidence="3" id="KW-0808">Transferase</keyword>
<dbReference type="GO" id="GO:0016757">
    <property type="term" value="F:glycosyltransferase activity"/>
    <property type="evidence" value="ECO:0007669"/>
    <property type="project" value="UniProtKB-KW"/>
</dbReference>
<dbReference type="Proteomes" id="UP000825051">
    <property type="component" value="Chromosome"/>
</dbReference>
<feature type="domain" description="Glycosyl transferase family 1" evidence="1">
    <location>
        <begin position="190"/>
        <end position="352"/>
    </location>
</feature>
<dbReference type="KEGG" id="ole:K0B96_00280"/>
<name>A0A8F9XMW2_9BACT</name>
<dbReference type="InterPro" id="IPR001296">
    <property type="entry name" value="Glyco_trans_1"/>
</dbReference>
<dbReference type="PANTHER" id="PTHR45947">
    <property type="entry name" value="SULFOQUINOVOSYL TRANSFERASE SQD2"/>
    <property type="match status" value="1"/>
</dbReference>
<accession>A0A8F9XMW2</accession>
<sequence>MMTNTYLPHVGGVARSVSTFTEEYRRRRHRVLVVAPEFEGPPLPARQESVVERVPAIQNFNGSDFSVRLPLAAGLSDRLTAFNAHIIHAHHPFLLGDTALRIAADKNAPVIFTHHTRYEDYTHYVPFDSPALKEFAISLSTEFANLCDGVIAPSESIEQLIRSRGVTTPIKVVPTGIDLASFARGDGARARRKFKIPPAAFVIGHVGRLAPEKNLPFLTAAIAQFLRSAPEAVFLLVGGGPSEADVRAVCEKAGVGDRLILAGKQTGRPLHDAYRAMDVFAFASFSETQGMVLAEAMAAGLPVVALDANGVREVVQHERNGFLLAADATVHDFARHLARLREQKRECAGFAATASETAKQFSREHCAELALDFYREVRRATRRERLVNEQSPWSSFLNRLQVEWNLLASTATAVIDAMRSDGEAAAS</sequence>
<evidence type="ECO:0000313" key="4">
    <source>
        <dbReference type="Proteomes" id="UP000825051"/>
    </source>
</evidence>
<evidence type="ECO:0000259" key="1">
    <source>
        <dbReference type="Pfam" id="PF00534"/>
    </source>
</evidence>
<dbReference type="Gene3D" id="3.40.50.2000">
    <property type="entry name" value="Glycogen Phosphorylase B"/>
    <property type="match status" value="2"/>
</dbReference>
<proteinExistence type="predicted"/>
<feature type="domain" description="Glycosyltransferase subfamily 4-like N-terminal" evidence="2">
    <location>
        <begin position="10"/>
        <end position="180"/>
    </location>
</feature>
<dbReference type="AlphaFoldDB" id="A0A8F9XMW2"/>
<dbReference type="Pfam" id="PF13439">
    <property type="entry name" value="Glyco_transf_4"/>
    <property type="match status" value="1"/>
</dbReference>
<protein>
    <submittedName>
        <fullName evidence="3">Glycosyltransferase</fullName>
        <ecNumber evidence="3">2.4.-.-</ecNumber>
    </submittedName>
</protein>
<dbReference type="Pfam" id="PF00534">
    <property type="entry name" value="Glycos_transf_1"/>
    <property type="match status" value="1"/>
</dbReference>
<gene>
    <name evidence="3" type="ORF">K0B96_00280</name>
</gene>
<dbReference type="SUPFAM" id="SSF53756">
    <property type="entry name" value="UDP-Glycosyltransferase/glycogen phosphorylase"/>
    <property type="match status" value="1"/>
</dbReference>
<dbReference type="InterPro" id="IPR028098">
    <property type="entry name" value="Glyco_trans_4-like_N"/>
</dbReference>
<keyword evidence="4" id="KW-1185">Reference proteome</keyword>